<dbReference type="InterPro" id="IPR002123">
    <property type="entry name" value="Plipid/glycerol_acylTrfase"/>
</dbReference>
<accession>A0ABX1QMF5</accession>
<dbReference type="Proteomes" id="UP000669605">
    <property type="component" value="Unassembled WGS sequence"/>
</dbReference>
<gene>
    <name evidence="7" type="ORF">GV368_04645</name>
</gene>
<protein>
    <submittedName>
        <fullName evidence="7">1-acyl-sn-glycerol-3-phosphate acyltransferase</fullName>
    </submittedName>
</protein>
<keyword evidence="2" id="KW-0444">Lipid biosynthesis</keyword>
<evidence type="ECO:0000256" key="1">
    <source>
        <dbReference type="ARBA" id="ARBA00005189"/>
    </source>
</evidence>
<dbReference type="PANTHER" id="PTHR10434">
    <property type="entry name" value="1-ACYL-SN-GLYCEROL-3-PHOSPHATE ACYLTRANSFERASE"/>
    <property type="match status" value="1"/>
</dbReference>
<keyword evidence="8" id="KW-1185">Reference proteome</keyword>
<dbReference type="EMBL" id="JAAAUB010000004">
    <property type="protein sequence ID" value="NMH16404.1"/>
    <property type="molecule type" value="Genomic_DNA"/>
</dbReference>
<organism evidence="7 8">
    <name type="scientific">Tepidiphilus baoligensis</name>
    <dbReference type="NCBI Taxonomy" id="2698687"/>
    <lineage>
        <taxon>Bacteria</taxon>
        <taxon>Pseudomonadati</taxon>
        <taxon>Pseudomonadota</taxon>
        <taxon>Hydrogenophilia</taxon>
        <taxon>Hydrogenophilales</taxon>
        <taxon>Hydrogenophilaceae</taxon>
        <taxon>Tepidiphilus</taxon>
    </lineage>
</organism>
<dbReference type="GO" id="GO:0016746">
    <property type="term" value="F:acyltransferase activity"/>
    <property type="evidence" value="ECO:0007669"/>
    <property type="project" value="UniProtKB-KW"/>
</dbReference>
<dbReference type="SUPFAM" id="SSF69593">
    <property type="entry name" value="Glycerol-3-phosphate (1)-acyltransferase"/>
    <property type="match status" value="1"/>
</dbReference>
<reference evidence="7 8" key="1">
    <citation type="journal article" date="2020" name="Curr. Microbiol.">
        <title>Tepidiphilus baoligensis sp. nov., a Novel Bacterium of the Family Hydrogenophilaceae Isolated from an Oil Reservoir.</title>
        <authorList>
            <person name="Zhang X."/>
            <person name="Wang G."/>
            <person name="Ma X."/>
            <person name="Yu J."/>
            <person name="You J."/>
            <person name="Xue Y."/>
            <person name="Ma Y."/>
        </authorList>
    </citation>
    <scope>NUCLEOTIDE SEQUENCE [LARGE SCALE GENOMIC DNA]</scope>
    <source>
        <strain evidence="7 8">B18-69</strain>
    </source>
</reference>
<evidence type="ECO:0000259" key="6">
    <source>
        <dbReference type="SMART" id="SM00563"/>
    </source>
</evidence>
<keyword evidence="4" id="KW-0443">Lipid metabolism</keyword>
<dbReference type="SMART" id="SM00563">
    <property type="entry name" value="PlsC"/>
    <property type="match status" value="1"/>
</dbReference>
<name>A0ABX1QMF5_9PROT</name>
<dbReference type="CDD" id="cd07989">
    <property type="entry name" value="LPLAT_AGPAT-like"/>
    <property type="match status" value="1"/>
</dbReference>
<evidence type="ECO:0000256" key="3">
    <source>
        <dbReference type="ARBA" id="ARBA00022679"/>
    </source>
</evidence>
<comment type="pathway">
    <text evidence="1">Lipid metabolism.</text>
</comment>
<evidence type="ECO:0000313" key="8">
    <source>
        <dbReference type="Proteomes" id="UP000669605"/>
    </source>
</evidence>
<evidence type="ECO:0000256" key="2">
    <source>
        <dbReference type="ARBA" id="ARBA00022516"/>
    </source>
</evidence>
<sequence>MLRSVPRPIRALRLARLALHLAIGLATIVLCFPFADAPTRARLRQRWSRRLVALCGIEVERHGEFASGALLALNHVSWIDVFVVLSQTDAAFIAKAEVRRWPIIGWLAARNETIFLRRGSRGHAAVLARELVSHLRQGQSVALFPEGTTTDGLSLHPFHAALLQPAIDAGAPVQAVAIRYYDADGQRTRAAAFYGQMTLMQSLVRIVREPRLRARLDVSEPLPTQGADRKALTRALEAWVRERIEEDLPSP</sequence>
<evidence type="ECO:0000256" key="4">
    <source>
        <dbReference type="ARBA" id="ARBA00023098"/>
    </source>
</evidence>
<dbReference type="Pfam" id="PF01553">
    <property type="entry name" value="Acyltransferase"/>
    <property type="match status" value="1"/>
</dbReference>
<keyword evidence="5 7" id="KW-0012">Acyltransferase</keyword>
<dbReference type="RefSeq" id="WP_169115659.1">
    <property type="nucleotide sequence ID" value="NZ_JAAAUB010000004.1"/>
</dbReference>
<dbReference type="PANTHER" id="PTHR10434:SF64">
    <property type="entry name" value="1-ACYL-SN-GLYCEROL-3-PHOSPHATE ACYLTRANSFERASE-RELATED"/>
    <property type="match status" value="1"/>
</dbReference>
<keyword evidence="3" id="KW-0808">Transferase</keyword>
<comment type="caution">
    <text evidence="7">The sequence shown here is derived from an EMBL/GenBank/DDBJ whole genome shotgun (WGS) entry which is preliminary data.</text>
</comment>
<evidence type="ECO:0000313" key="7">
    <source>
        <dbReference type="EMBL" id="NMH16404.1"/>
    </source>
</evidence>
<feature type="domain" description="Phospholipid/glycerol acyltransferase" evidence="6">
    <location>
        <begin position="69"/>
        <end position="181"/>
    </location>
</feature>
<proteinExistence type="predicted"/>
<evidence type="ECO:0000256" key="5">
    <source>
        <dbReference type="ARBA" id="ARBA00023315"/>
    </source>
</evidence>